<dbReference type="Pfam" id="PF06200">
    <property type="entry name" value="tify"/>
    <property type="match status" value="1"/>
</dbReference>
<protein>
    <recommendedName>
        <fullName evidence="2">Protein TIFY</fullName>
    </recommendedName>
    <alternativeName>
        <fullName evidence="2">Jasmonate ZIM domain-containing protein</fullName>
    </alternativeName>
</protein>
<evidence type="ECO:0000256" key="3">
    <source>
        <dbReference type="SAM" id="MobiDB-lite"/>
    </source>
</evidence>
<feature type="domain" description="Tify" evidence="4">
    <location>
        <begin position="133"/>
        <end position="168"/>
    </location>
</feature>
<proteinExistence type="inferred from homology"/>
<dbReference type="GO" id="GO:0031347">
    <property type="term" value="P:regulation of defense response"/>
    <property type="evidence" value="ECO:0007669"/>
    <property type="project" value="UniProtKB-UniRule"/>
</dbReference>
<dbReference type="GO" id="GO:0009611">
    <property type="term" value="P:response to wounding"/>
    <property type="evidence" value="ECO:0007669"/>
    <property type="project" value="UniProtKB-UniRule"/>
</dbReference>
<comment type="domain">
    <text evidence="2">The jas domain is required for interaction with COI1.</text>
</comment>
<comment type="subcellular location">
    <subcellularLocation>
        <location evidence="2">Nucleus</location>
    </subcellularLocation>
</comment>
<evidence type="ECO:0000313" key="5">
    <source>
        <dbReference type="EMBL" id="KAH7517269.1"/>
    </source>
</evidence>
<name>A0A978UQW9_ZIZJJ</name>
<dbReference type="InterPro" id="IPR010399">
    <property type="entry name" value="Tify_dom"/>
</dbReference>
<reference evidence="5" key="1">
    <citation type="journal article" date="2021" name="Front. Plant Sci.">
        <title>Chromosome-Scale Genome Assembly for Chinese Sour Jujube and Insights Into Its Genome Evolution and Domestication Signature.</title>
        <authorList>
            <person name="Shen L.-Y."/>
            <person name="Luo H."/>
            <person name="Wang X.-L."/>
            <person name="Wang X.-M."/>
            <person name="Qiu X.-J."/>
            <person name="Liu H."/>
            <person name="Zhou S.-S."/>
            <person name="Jia K.-H."/>
            <person name="Nie S."/>
            <person name="Bao Y.-T."/>
            <person name="Zhang R.-G."/>
            <person name="Yun Q.-Z."/>
            <person name="Chai Y.-H."/>
            <person name="Lu J.-Y."/>
            <person name="Li Y."/>
            <person name="Zhao S.-W."/>
            <person name="Mao J.-F."/>
            <person name="Jia S.-G."/>
            <person name="Mao Y.-M."/>
        </authorList>
    </citation>
    <scope>NUCLEOTIDE SEQUENCE</scope>
    <source>
        <strain evidence="5">AT0</strain>
        <tissue evidence="5">Leaf</tissue>
    </source>
</reference>
<gene>
    <name evidence="5" type="ORF">FEM48_Zijuj09G0045000</name>
</gene>
<comment type="similarity">
    <text evidence="1 2">Belongs to the TIFY/JAZ family.</text>
</comment>
<dbReference type="PANTHER" id="PTHR33077">
    <property type="entry name" value="PROTEIN TIFY 4A-RELATED-RELATED"/>
    <property type="match status" value="1"/>
</dbReference>
<sequence length="390" mass="43474">MQPEETVSRSPLYKPLHLLTEDDISQLTREDCRRFLKEKGMRRPSWNKSQAIQQVISLKALLETTSESDDTETPNTLYILGPQSPTRGPDFRLTVSADDPANNPSKPDVPDDTSAQLIAAENDSVSPLNADATNEPVGQMTIFYRGKVNVYDDVPDDKAQTIVQFAASPFFLPREASSDVVTTLWPFSPLPCHLHAAAANAGPNSPAAIFPRLQTVKVAERDQFLREESSKSHEDNFVAYTSMWFDIDYMMFFPIPSNSAAFVLFPQISKYGAGLTSRQASVQRYLEKRKDRFKHKRKAAVPPSAGLDIYLNHRVGDQFLNQQLNLCEAYSPSHPRPPQTPSRSCSVENMIKNASLSIELNDKDPVPTMGLIIKNVKMEINDSMLVGISG</sequence>
<organism evidence="5 6">
    <name type="scientific">Ziziphus jujuba var. spinosa</name>
    <dbReference type="NCBI Taxonomy" id="714518"/>
    <lineage>
        <taxon>Eukaryota</taxon>
        <taxon>Viridiplantae</taxon>
        <taxon>Streptophyta</taxon>
        <taxon>Embryophyta</taxon>
        <taxon>Tracheophyta</taxon>
        <taxon>Spermatophyta</taxon>
        <taxon>Magnoliopsida</taxon>
        <taxon>eudicotyledons</taxon>
        <taxon>Gunneridae</taxon>
        <taxon>Pentapetalae</taxon>
        <taxon>rosids</taxon>
        <taxon>fabids</taxon>
        <taxon>Rosales</taxon>
        <taxon>Rhamnaceae</taxon>
        <taxon>Paliureae</taxon>
        <taxon>Ziziphus</taxon>
    </lineage>
</organism>
<dbReference type="SMART" id="SM00979">
    <property type="entry name" value="TIFY"/>
    <property type="match status" value="1"/>
</dbReference>
<dbReference type="PROSITE" id="PS51320">
    <property type="entry name" value="TIFY"/>
    <property type="match status" value="1"/>
</dbReference>
<keyword evidence="2" id="KW-0539">Nucleus</keyword>
<evidence type="ECO:0000256" key="2">
    <source>
        <dbReference type="RuleBase" id="RU369065"/>
    </source>
</evidence>
<feature type="region of interest" description="Disordered" evidence="3">
    <location>
        <begin position="65"/>
        <end position="111"/>
    </location>
</feature>
<dbReference type="InterPro" id="IPR040390">
    <property type="entry name" value="TIFY/JAZ"/>
</dbReference>
<accession>A0A978UQW9</accession>
<comment type="function">
    <text evidence="2">Repressor of jasmonate responses.</text>
</comment>
<dbReference type="GO" id="GO:0005634">
    <property type="term" value="C:nucleus"/>
    <property type="evidence" value="ECO:0007669"/>
    <property type="project" value="UniProtKB-SubCell"/>
</dbReference>
<keyword evidence="2" id="KW-1184">Jasmonic acid signaling pathway</keyword>
<dbReference type="GO" id="GO:2000022">
    <property type="term" value="P:regulation of jasmonic acid mediated signaling pathway"/>
    <property type="evidence" value="ECO:0007669"/>
    <property type="project" value="UniProtKB-UniRule"/>
</dbReference>
<dbReference type="AlphaFoldDB" id="A0A978UQW9"/>
<dbReference type="Proteomes" id="UP000813462">
    <property type="component" value="Unassembled WGS sequence"/>
</dbReference>
<evidence type="ECO:0000259" key="4">
    <source>
        <dbReference type="PROSITE" id="PS51320"/>
    </source>
</evidence>
<evidence type="ECO:0000313" key="6">
    <source>
        <dbReference type="Proteomes" id="UP000813462"/>
    </source>
</evidence>
<dbReference type="PANTHER" id="PTHR33077:SF60">
    <property type="entry name" value="TIFY DOMAIN-CONTAINING PROTEIN"/>
    <property type="match status" value="1"/>
</dbReference>
<comment type="caution">
    <text evidence="5">The sequence shown here is derived from an EMBL/GenBank/DDBJ whole genome shotgun (WGS) entry which is preliminary data.</text>
</comment>
<dbReference type="EMBL" id="JAEACU010000009">
    <property type="protein sequence ID" value="KAH7517269.1"/>
    <property type="molecule type" value="Genomic_DNA"/>
</dbReference>
<evidence type="ECO:0000256" key="1">
    <source>
        <dbReference type="ARBA" id="ARBA00008614"/>
    </source>
</evidence>